<dbReference type="Proteomes" id="UP000294564">
    <property type="component" value="Unassembled WGS sequence"/>
</dbReference>
<dbReference type="SUPFAM" id="SSF81301">
    <property type="entry name" value="Nucleotidyltransferase"/>
    <property type="match status" value="1"/>
</dbReference>
<keyword evidence="2" id="KW-0808">Transferase</keyword>
<name>A0A4R2P2D5_9FLAO</name>
<dbReference type="InterPro" id="IPR043519">
    <property type="entry name" value="NT_sf"/>
</dbReference>
<accession>A0A4R2P2D5</accession>
<protein>
    <submittedName>
        <fullName evidence="2">Nucleotidyltransferase-like protein</fullName>
    </submittedName>
</protein>
<gene>
    <name evidence="2" type="ORF">EV195_101442</name>
</gene>
<evidence type="ECO:0000313" key="3">
    <source>
        <dbReference type="Proteomes" id="UP000294564"/>
    </source>
</evidence>
<proteinExistence type="predicted"/>
<dbReference type="EMBL" id="SLXM01000001">
    <property type="protein sequence ID" value="TCP28278.1"/>
    <property type="molecule type" value="Genomic_DNA"/>
</dbReference>
<dbReference type="AlphaFoldDB" id="A0A4R2P2D5"/>
<dbReference type="OrthoDB" id="645383at2"/>
<dbReference type="InterPro" id="IPR002934">
    <property type="entry name" value="Polymerase_NTP_transf_dom"/>
</dbReference>
<organism evidence="2 3">
    <name type="scientific">Tenacibaculum skagerrakense</name>
    <dbReference type="NCBI Taxonomy" id="186571"/>
    <lineage>
        <taxon>Bacteria</taxon>
        <taxon>Pseudomonadati</taxon>
        <taxon>Bacteroidota</taxon>
        <taxon>Flavobacteriia</taxon>
        <taxon>Flavobacteriales</taxon>
        <taxon>Flavobacteriaceae</taxon>
        <taxon>Tenacibaculum</taxon>
    </lineage>
</organism>
<keyword evidence="3" id="KW-1185">Reference proteome</keyword>
<dbReference type="GO" id="GO:0016779">
    <property type="term" value="F:nucleotidyltransferase activity"/>
    <property type="evidence" value="ECO:0007669"/>
    <property type="project" value="InterPro"/>
</dbReference>
<dbReference type="RefSeq" id="WP_132792279.1">
    <property type="nucleotide sequence ID" value="NZ_SLXM01000001.1"/>
</dbReference>
<comment type="caution">
    <text evidence="2">The sequence shown here is derived from an EMBL/GenBank/DDBJ whole genome shotgun (WGS) entry which is preliminary data.</text>
</comment>
<evidence type="ECO:0000259" key="1">
    <source>
        <dbReference type="Pfam" id="PF01909"/>
    </source>
</evidence>
<sequence>MTNLIKVISYFSIFKYPLTADEIFYFSDRKDKDTVMEELKMLEEKGVIYESEGFYSEVKSDDLISRRLKGNKEAELIMPKAWKISKFISKFPYITSVSISGSLSKGYFEDKSDIDFFIITKKNRLWIARTFLILYKKIFLLNSNKYFCVNYFMSSGHLEIEEKNRFTATEIATLIPTYGKDIFHDFVNKNNWVYEYYPNFKLESENTKTISKNLISRSVEKILNKKLGNKLERFFMKITIKKWNDKFHHLSKEDFEVAFKSSENVSKHHPSNFQKKVLDLLNEKYENIEKKHYIKLTPENV</sequence>
<dbReference type="Pfam" id="PF01909">
    <property type="entry name" value="NTP_transf_2"/>
    <property type="match status" value="1"/>
</dbReference>
<dbReference type="Gene3D" id="3.30.460.10">
    <property type="entry name" value="Beta Polymerase, domain 2"/>
    <property type="match status" value="1"/>
</dbReference>
<feature type="domain" description="Polymerase nucleotidyl transferase" evidence="1">
    <location>
        <begin position="84"/>
        <end position="143"/>
    </location>
</feature>
<evidence type="ECO:0000313" key="2">
    <source>
        <dbReference type="EMBL" id="TCP28278.1"/>
    </source>
</evidence>
<reference evidence="2 3" key="1">
    <citation type="submission" date="2019-03" db="EMBL/GenBank/DDBJ databases">
        <title>Genomic Encyclopedia of Type Strains, Phase IV (KMG-IV): sequencing the most valuable type-strain genomes for metagenomic binning, comparative biology and taxonomic classification.</title>
        <authorList>
            <person name="Goeker M."/>
        </authorList>
    </citation>
    <scope>NUCLEOTIDE SEQUENCE [LARGE SCALE GENOMIC DNA]</scope>
    <source>
        <strain evidence="2 3">DSM 14836</strain>
    </source>
</reference>